<dbReference type="Proteomes" id="UP000800038">
    <property type="component" value="Unassembled WGS sequence"/>
</dbReference>
<evidence type="ECO:0000313" key="2">
    <source>
        <dbReference type="EMBL" id="KAF1947851.1"/>
    </source>
</evidence>
<gene>
    <name evidence="2" type="ORF">EJ02DRAFT_440033</name>
</gene>
<dbReference type="InterPro" id="IPR021848">
    <property type="entry name" value="HODM_asu-like"/>
</dbReference>
<dbReference type="OrthoDB" id="5043642at2759"/>
<accession>A0A6A5T5I6</accession>
<dbReference type="Pfam" id="PF11927">
    <property type="entry name" value="HODM_asu-like"/>
    <property type="match status" value="1"/>
</dbReference>
<evidence type="ECO:0000256" key="1">
    <source>
        <dbReference type="SAM" id="SignalP"/>
    </source>
</evidence>
<dbReference type="EMBL" id="ML975997">
    <property type="protein sequence ID" value="KAF1947851.1"/>
    <property type="molecule type" value="Genomic_DNA"/>
</dbReference>
<feature type="chain" id="PRO_5025627573" description="HRQ family protein 2" evidence="1">
    <location>
        <begin position="26"/>
        <end position="351"/>
    </location>
</feature>
<protein>
    <recommendedName>
        <fullName evidence="4">HRQ family protein 2</fullName>
    </recommendedName>
</protein>
<organism evidence="2 3">
    <name type="scientific">Clathrospora elynae</name>
    <dbReference type="NCBI Taxonomy" id="706981"/>
    <lineage>
        <taxon>Eukaryota</taxon>
        <taxon>Fungi</taxon>
        <taxon>Dikarya</taxon>
        <taxon>Ascomycota</taxon>
        <taxon>Pezizomycotina</taxon>
        <taxon>Dothideomycetes</taxon>
        <taxon>Pleosporomycetidae</taxon>
        <taxon>Pleosporales</taxon>
        <taxon>Diademaceae</taxon>
        <taxon>Clathrospora</taxon>
    </lineage>
</organism>
<sequence>MMDKLNMIGTRPSWGLLLLLGLVIGWHEEDAYYNIEALRDFDVDEEEPHKHRPFKPKFHMTMALENTTLSNLIPMDKTYRARLHIRKQIIKRDRYQVLACNTKAVPAVLELYEWLMSTYLPRRFPSVYTLSGAGLRNHVNGTILPLWLSDAEEALQMLGENIDDEFLFLLRSDKPEDEGKYVMEAFINCFPSGFNTRAKLGLLLADIHGPVPGYKVKLERSMDRFFASLAVGKMVKRSNWSISTSGELFCLEGSHGTAEEMERQGERREEDIDLSKTVLRCERQTLHRLPRTGALTYQYPIQELRDEGSGEVLAEAIDGLGLGSVPGIAVYKKQVVWGDKVKAFLRGEIDA</sequence>
<keyword evidence="1" id="KW-0732">Signal</keyword>
<name>A0A6A5T5I6_9PLEO</name>
<evidence type="ECO:0000313" key="3">
    <source>
        <dbReference type="Proteomes" id="UP000800038"/>
    </source>
</evidence>
<dbReference type="AlphaFoldDB" id="A0A6A5T5I6"/>
<reference evidence="2" key="1">
    <citation type="journal article" date="2020" name="Stud. Mycol.">
        <title>101 Dothideomycetes genomes: a test case for predicting lifestyles and emergence of pathogens.</title>
        <authorList>
            <person name="Haridas S."/>
            <person name="Albert R."/>
            <person name="Binder M."/>
            <person name="Bloem J."/>
            <person name="Labutti K."/>
            <person name="Salamov A."/>
            <person name="Andreopoulos B."/>
            <person name="Baker S."/>
            <person name="Barry K."/>
            <person name="Bills G."/>
            <person name="Bluhm B."/>
            <person name="Cannon C."/>
            <person name="Castanera R."/>
            <person name="Culley D."/>
            <person name="Daum C."/>
            <person name="Ezra D."/>
            <person name="Gonzalez J."/>
            <person name="Henrissat B."/>
            <person name="Kuo A."/>
            <person name="Liang C."/>
            <person name="Lipzen A."/>
            <person name="Lutzoni F."/>
            <person name="Magnuson J."/>
            <person name="Mondo S."/>
            <person name="Nolan M."/>
            <person name="Ohm R."/>
            <person name="Pangilinan J."/>
            <person name="Park H.-J."/>
            <person name="Ramirez L."/>
            <person name="Alfaro M."/>
            <person name="Sun H."/>
            <person name="Tritt A."/>
            <person name="Yoshinaga Y."/>
            <person name="Zwiers L.-H."/>
            <person name="Turgeon B."/>
            <person name="Goodwin S."/>
            <person name="Spatafora J."/>
            <person name="Crous P."/>
            <person name="Grigoriev I."/>
        </authorList>
    </citation>
    <scope>NUCLEOTIDE SEQUENCE</scope>
    <source>
        <strain evidence="2">CBS 161.51</strain>
    </source>
</reference>
<keyword evidence="3" id="KW-1185">Reference proteome</keyword>
<proteinExistence type="predicted"/>
<evidence type="ECO:0008006" key="4">
    <source>
        <dbReference type="Google" id="ProtNLM"/>
    </source>
</evidence>
<feature type="signal peptide" evidence="1">
    <location>
        <begin position="1"/>
        <end position="25"/>
    </location>
</feature>